<keyword evidence="3" id="KW-1185">Reference proteome</keyword>
<dbReference type="Proteomes" id="UP000628710">
    <property type="component" value="Unassembled WGS sequence"/>
</dbReference>
<protein>
    <submittedName>
        <fullName evidence="2">Phage tail protein</fullName>
    </submittedName>
</protein>
<dbReference type="InterPro" id="IPR022225">
    <property type="entry name" value="Phage_tail_fibre_N"/>
</dbReference>
<evidence type="ECO:0000313" key="2">
    <source>
        <dbReference type="EMBL" id="MBJ7536635.1"/>
    </source>
</evidence>
<dbReference type="AlphaFoldDB" id="A0A934MYN3"/>
<dbReference type="Pfam" id="PF12571">
    <property type="entry name" value="Phage_tail_fib"/>
    <property type="match status" value="1"/>
</dbReference>
<comment type="caution">
    <text evidence="2">The sequence shown here is derived from an EMBL/GenBank/DDBJ whole genome shotgun (WGS) entry which is preliminary data.</text>
</comment>
<feature type="domain" description="Phage tail fibre protein N-terminal" evidence="1">
    <location>
        <begin position="1"/>
        <end position="146"/>
    </location>
</feature>
<sequence length="187" mass="20791">MSDYRTYITQTGFVLERDATLNNTFIDYAVLVVGDGILPDSSSPASQTDLINPIREYGIVIENDPNDASVWIARAQIPASDGGFTINEVGIKTASGDLYAYARQAGDYKPLLEEGQGKSYTIRLKFIPGNAEVMQVKIDPSVLFATPMDLENLTTLINANFVRMARAHVSTMHRQIQQEFRLLEIEK</sequence>
<gene>
    <name evidence="2" type="ORF">I8J31_02965</name>
</gene>
<organism evidence="2 3">
    <name type="scientific">Marinomonas transparens</name>
    <dbReference type="NCBI Taxonomy" id="2795388"/>
    <lineage>
        <taxon>Bacteria</taxon>
        <taxon>Pseudomonadati</taxon>
        <taxon>Pseudomonadota</taxon>
        <taxon>Gammaproteobacteria</taxon>
        <taxon>Oceanospirillales</taxon>
        <taxon>Oceanospirillaceae</taxon>
        <taxon>Marinomonas</taxon>
    </lineage>
</organism>
<reference evidence="2" key="1">
    <citation type="submission" date="2020-12" db="EMBL/GenBank/DDBJ databases">
        <title>Marinomonas arctica sp. nov., a psychrotolerant bacterium isolated from the Arctic.</title>
        <authorList>
            <person name="Zhang Y."/>
        </authorList>
    </citation>
    <scope>NUCLEOTIDE SEQUENCE</scope>
    <source>
        <strain evidence="2">C1424</strain>
    </source>
</reference>
<accession>A0A934MYN3</accession>
<proteinExistence type="predicted"/>
<dbReference type="RefSeq" id="WP_199466814.1">
    <property type="nucleotide sequence ID" value="NZ_JAEMNX010000002.1"/>
</dbReference>
<name>A0A934MYN3_9GAMM</name>
<dbReference type="EMBL" id="JAEMNX010000002">
    <property type="protein sequence ID" value="MBJ7536635.1"/>
    <property type="molecule type" value="Genomic_DNA"/>
</dbReference>
<evidence type="ECO:0000313" key="3">
    <source>
        <dbReference type="Proteomes" id="UP000628710"/>
    </source>
</evidence>
<evidence type="ECO:0000259" key="1">
    <source>
        <dbReference type="Pfam" id="PF12571"/>
    </source>
</evidence>